<dbReference type="Pfam" id="PF12705">
    <property type="entry name" value="PDDEXK_1"/>
    <property type="match status" value="1"/>
</dbReference>
<organism evidence="2 3">
    <name type="scientific">Chaetoceros tenuissimus</name>
    <dbReference type="NCBI Taxonomy" id="426638"/>
    <lineage>
        <taxon>Eukaryota</taxon>
        <taxon>Sar</taxon>
        <taxon>Stramenopiles</taxon>
        <taxon>Ochrophyta</taxon>
        <taxon>Bacillariophyta</taxon>
        <taxon>Coscinodiscophyceae</taxon>
        <taxon>Chaetocerotophycidae</taxon>
        <taxon>Chaetocerotales</taxon>
        <taxon>Chaetocerotaceae</taxon>
        <taxon>Chaetoceros</taxon>
    </lineage>
</organism>
<comment type="caution">
    <text evidence="2">The sequence shown here is derived from an EMBL/GenBank/DDBJ whole genome shotgun (WGS) entry which is preliminary data.</text>
</comment>
<dbReference type="EMBL" id="BLLK01000045">
    <property type="protein sequence ID" value="GFH52092.1"/>
    <property type="molecule type" value="Genomic_DNA"/>
</dbReference>
<protein>
    <recommendedName>
        <fullName evidence="1">PD-(D/E)XK endonuclease-like domain-containing protein</fullName>
    </recommendedName>
</protein>
<proteinExistence type="predicted"/>
<evidence type="ECO:0000313" key="3">
    <source>
        <dbReference type="Proteomes" id="UP001054902"/>
    </source>
</evidence>
<evidence type="ECO:0000313" key="2">
    <source>
        <dbReference type="EMBL" id="GFH52092.1"/>
    </source>
</evidence>
<name>A0AAD3CTT1_9STRA</name>
<reference evidence="2 3" key="1">
    <citation type="journal article" date="2021" name="Sci. Rep.">
        <title>The genome of the diatom Chaetoceros tenuissimus carries an ancient integrated fragment of an extant virus.</title>
        <authorList>
            <person name="Hongo Y."/>
            <person name="Kimura K."/>
            <person name="Takaki Y."/>
            <person name="Yoshida Y."/>
            <person name="Baba S."/>
            <person name="Kobayashi G."/>
            <person name="Nagasaki K."/>
            <person name="Hano T."/>
            <person name="Tomaru Y."/>
        </authorList>
    </citation>
    <scope>NUCLEOTIDE SEQUENCE [LARGE SCALE GENOMIC DNA]</scope>
    <source>
        <strain evidence="2 3">NIES-3715</strain>
    </source>
</reference>
<gene>
    <name evidence="2" type="ORF">CTEN210_08568</name>
</gene>
<dbReference type="InterPro" id="IPR038726">
    <property type="entry name" value="PDDEXK_AddAB-type"/>
</dbReference>
<dbReference type="Proteomes" id="UP001054902">
    <property type="component" value="Unassembled WGS sequence"/>
</dbReference>
<dbReference type="AlphaFoldDB" id="A0AAD3CTT1"/>
<feature type="domain" description="PD-(D/E)XK endonuclease-like" evidence="1">
    <location>
        <begin position="71"/>
        <end position="275"/>
    </location>
</feature>
<sequence length="291" mass="33627">MFASVRSFQTKPLHRKLSRYVKSYTVRSYSSTQVYAKSTKNKALTYADILELEDGVINPSMYWPEIPQPKSLSPSSAAEFKACPQSYLFQYLYGIRQPTTLALARGRVCHSALEEIFEVQQSERTLDNLQNLFRKNWSESRMTDEYVHLFDTEDEETGMLIRNIEAERKWGQEALGLLQNYFELEDPSLIPQPNPLEREMWVQAKLTLNTNKGSTGETPVIENVDTEPRFLVRGIVDRLDFVAVPPSPRRSFVSEEERQDYALRIVDYKTGKSPDFKYSPATNIRIANENM</sequence>
<evidence type="ECO:0000259" key="1">
    <source>
        <dbReference type="Pfam" id="PF12705"/>
    </source>
</evidence>
<keyword evidence="3" id="KW-1185">Reference proteome</keyword>
<accession>A0AAD3CTT1</accession>